<dbReference type="InterPro" id="IPR038763">
    <property type="entry name" value="DHH_sf"/>
</dbReference>
<sequence>MNYIVTHTDTDGVAAAALYTYLTRESSSIVFAEPYNLKKVLYKVYRKRPRSVVVLDLSPNTDTMDFIVGVVQLLREKGGSVAWFDHHLWEAEWLEQLGKAGVELYVDRTTCATGVVAKHVKPSTTVDQRFVEELVKGVCGADLWSFDHPMSPFFMRLVRRGDEDSWRLCVYSTLSRGVTWTGEFEERVVERFDEEVVELSKPMHVEVLEVNGVRVAVVEKSEKVENSILAARAMGMAKADVAVVIDKSGKISLRSRGVNVRDLAVALGGGGHAQAAGAKIDVPLSIRIASALRSKALVEYVVRVLIEHADYVKKL</sequence>
<dbReference type="GO" id="GO:0003676">
    <property type="term" value="F:nucleic acid binding"/>
    <property type="evidence" value="ECO:0007669"/>
    <property type="project" value="InterPro"/>
</dbReference>
<name>A0A7C4BDU1_9CREN</name>
<evidence type="ECO:0000313" key="2">
    <source>
        <dbReference type="EMBL" id="HGI87692.1"/>
    </source>
</evidence>
<dbReference type="PANTHER" id="PTHR42146:SF1">
    <property type="entry name" value="OLIGORIBONUCLEASE NRNB"/>
    <property type="match status" value="1"/>
</dbReference>
<protein>
    <submittedName>
        <fullName evidence="2">Phosphoesterase</fullName>
    </submittedName>
</protein>
<dbReference type="EMBL" id="DTFF01000042">
    <property type="protein sequence ID" value="HGI87692.1"/>
    <property type="molecule type" value="Genomic_DNA"/>
</dbReference>
<dbReference type="PANTHER" id="PTHR42146">
    <property type="entry name" value="3',5'-CYCLIC-NUCLEOTIDE PHOSPHODIESTERASE"/>
    <property type="match status" value="1"/>
</dbReference>
<dbReference type="AlphaFoldDB" id="A0A7C4BDU1"/>
<dbReference type="InterPro" id="IPR003156">
    <property type="entry name" value="DHHA1_dom"/>
</dbReference>
<dbReference type="SUPFAM" id="SSF64182">
    <property type="entry name" value="DHH phosphoesterases"/>
    <property type="match status" value="1"/>
</dbReference>
<proteinExistence type="predicted"/>
<feature type="domain" description="DHHA1" evidence="1">
    <location>
        <begin position="216"/>
        <end position="282"/>
    </location>
</feature>
<organism evidence="2">
    <name type="scientific">Ignisphaera aggregans</name>
    <dbReference type="NCBI Taxonomy" id="334771"/>
    <lineage>
        <taxon>Archaea</taxon>
        <taxon>Thermoproteota</taxon>
        <taxon>Thermoprotei</taxon>
        <taxon>Desulfurococcales</taxon>
        <taxon>Desulfurococcaceae</taxon>
        <taxon>Ignisphaera</taxon>
    </lineage>
</organism>
<dbReference type="Pfam" id="PF02272">
    <property type="entry name" value="DHHA1"/>
    <property type="match status" value="1"/>
</dbReference>
<accession>A0A7C4BDU1</accession>
<comment type="caution">
    <text evidence="2">The sequence shown here is derived from an EMBL/GenBank/DDBJ whole genome shotgun (WGS) entry which is preliminary data.</text>
</comment>
<gene>
    <name evidence="2" type="ORF">ENV14_04790</name>
</gene>
<dbReference type="Gene3D" id="3.10.310.30">
    <property type="match status" value="1"/>
</dbReference>
<dbReference type="InterPro" id="IPR052968">
    <property type="entry name" value="Nucleotide_metab_enz"/>
</dbReference>
<evidence type="ECO:0000259" key="1">
    <source>
        <dbReference type="Pfam" id="PF02272"/>
    </source>
</evidence>
<reference evidence="2" key="1">
    <citation type="journal article" date="2020" name="mSystems">
        <title>Genome- and Community-Level Interaction Insights into Carbon Utilization and Element Cycling Functions of Hydrothermarchaeota in Hydrothermal Sediment.</title>
        <authorList>
            <person name="Zhou Z."/>
            <person name="Liu Y."/>
            <person name="Xu W."/>
            <person name="Pan J."/>
            <person name="Luo Z.H."/>
            <person name="Li M."/>
        </authorList>
    </citation>
    <scope>NUCLEOTIDE SEQUENCE [LARGE SCALE GENOMIC DNA]</scope>
    <source>
        <strain evidence="2">SpSt-732</strain>
    </source>
</reference>